<accession>A0ABD2W2Q5</accession>
<feature type="compositionally biased region" description="Basic and acidic residues" evidence="4">
    <location>
        <begin position="393"/>
        <end position="404"/>
    </location>
</feature>
<dbReference type="PROSITE" id="PS50118">
    <property type="entry name" value="HMG_BOX_2"/>
    <property type="match status" value="1"/>
</dbReference>
<dbReference type="SUPFAM" id="SSF55874">
    <property type="entry name" value="ATPase domain of HSP90 chaperone/DNA topoisomerase II/histidine kinase"/>
    <property type="match status" value="1"/>
</dbReference>
<dbReference type="GO" id="GO:0006974">
    <property type="term" value="P:DNA damage response"/>
    <property type="evidence" value="ECO:0007669"/>
    <property type="project" value="UniProtKB-KW"/>
</dbReference>
<keyword evidence="2" id="KW-0227">DNA damage</keyword>
<sequence>MSIKRLNRDTINLINCTQVISSIYSAVKELVENSLDALAQNIEVNLVDSGLSLIEVKDNGVGVPRDEALCMALPSYTSKITDLNDLDLLATYGFRGEGLTAICQVAEVTISTKTAEDETVICHTLDYEGNVVKSDVSHGTTGTTVRMKNIFKNMPVRRNLLTKKRLNQEIKAIETLLKAYAICKPSVRFVFRVNSTVIFTKAICKSDIDSIKCVMGIQVFSKMTHVKKCFSETELLIIIPKKENKDVALISQPGMQLICVNDRPIKSKEIEKRVKQKLAEYFCQTSGSHKLVFCLLLTVKSSALDVNLEPNKDKVFLHNEAEILKEINQFLCDYYELQDSLEPTQKDDSEKMENEEVDSEETHLVKEKEFQACKRRKTNGPIEKIHSAPSTEQDSKQILDKRKRESDDEFLKDIVEPMLSDSDSNDGIRVTKNFNKKKKISGINSVPENENESELFDFAPQTKIIEDKPETLSQLPVVDLGEDFDWEEIINKATINKETDKTASLPTHEISQKISNLPNSHESWSKGHIVGLEGGVAIGLKDGDQNNKIDKSNSLLQESEAFDYGPSNTVIEDSQEISENDGPHVDVNKFDWNLKNKNMTKKTSERSRLPGSSKQRKMSQKAHEDPNQSKIQFAGDNACLKTLGHSAFSMYCSHERKNILEQSPDLSPAEIALELNKQWKNLSSEERDYYRDLANKNNEEISLNISQLEGTKKEKLSQTEKISNRKKLVNMLENMKLNKNNMKNESLLMRTFVNWDIDLESVTEKFENRRAVNKINRQIVGSLNSDLWVLNMTSNLFVFNIAELQEQLQILKPDASKVDEHHVKNLVEQWFKEKDDMSIFHPIYTIES</sequence>
<feature type="region of interest" description="Disordered" evidence="4">
    <location>
        <begin position="378"/>
        <end position="404"/>
    </location>
</feature>
<dbReference type="InterPro" id="IPR002099">
    <property type="entry name" value="MutL/Mlh/PMS"/>
</dbReference>
<dbReference type="InterPro" id="IPR009071">
    <property type="entry name" value="HMG_box_dom"/>
</dbReference>
<evidence type="ECO:0000256" key="2">
    <source>
        <dbReference type="ARBA" id="ARBA00022763"/>
    </source>
</evidence>
<protein>
    <recommendedName>
        <fullName evidence="5">HMG box domain-containing protein</fullName>
    </recommendedName>
</protein>
<dbReference type="AlphaFoldDB" id="A0ABD2W2Q5"/>
<feature type="region of interest" description="Disordered" evidence="4">
    <location>
        <begin position="342"/>
        <end position="363"/>
    </location>
</feature>
<keyword evidence="3" id="KW-0539">Nucleus</keyword>
<feature type="DNA-binding region" description="HMG box" evidence="3">
    <location>
        <begin position="641"/>
        <end position="709"/>
    </location>
</feature>
<dbReference type="Pfam" id="PF00505">
    <property type="entry name" value="HMG_box"/>
    <property type="match status" value="1"/>
</dbReference>
<dbReference type="Pfam" id="PF13589">
    <property type="entry name" value="HATPase_c_3"/>
    <property type="match status" value="1"/>
</dbReference>
<evidence type="ECO:0000313" key="6">
    <source>
        <dbReference type="EMBL" id="KAL3386772.1"/>
    </source>
</evidence>
<proteinExistence type="inferred from homology"/>
<dbReference type="CDD" id="cd16926">
    <property type="entry name" value="HATPase_MutL-MLH-PMS-like"/>
    <property type="match status" value="1"/>
</dbReference>
<dbReference type="InterPro" id="IPR020568">
    <property type="entry name" value="Ribosomal_Su5_D2-typ_SF"/>
</dbReference>
<keyword evidence="7" id="KW-1185">Reference proteome</keyword>
<evidence type="ECO:0000256" key="3">
    <source>
        <dbReference type="PROSITE-ProRule" id="PRU00267"/>
    </source>
</evidence>
<feature type="region of interest" description="Disordered" evidence="4">
    <location>
        <begin position="596"/>
        <end position="630"/>
    </location>
</feature>
<dbReference type="PANTHER" id="PTHR10073:SF54">
    <property type="entry name" value="PMS1 PROTEIN HOMOLOG 1"/>
    <property type="match status" value="1"/>
</dbReference>
<keyword evidence="3" id="KW-0238">DNA-binding</keyword>
<dbReference type="InterPro" id="IPR013507">
    <property type="entry name" value="DNA_mismatch_S5_2-like"/>
</dbReference>
<dbReference type="Gene3D" id="3.30.565.10">
    <property type="entry name" value="Histidine kinase-like ATPase, C-terminal domain"/>
    <property type="match status" value="1"/>
</dbReference>
<dbReference type="GO" id="GO:0005634">
    <property type="term" value="C:nucleus"/>
    <property type="evidence" value="ECO:0007669"/>
    <property type="project" value="UniProtKB-UniRule"/>
</dbReference>
<gene>
    <name evidence="6" type="ORF">TKK_017822</name>
</gene>
<comment type="similarity">
    <text evidence="1">Belongs to the DNA mismatch repair MutL/HexB family.</text>
</comment>
<organism evidence="6 7">
    <name type="scientific">Trichogramma kaykai</name>
    <dbReference type="NCBI Taxonomy" id="54128"/>
    <lineage>
        <taxon>Eukaryota</taxon>
        <taxon>Metazoa</taxon>
        <taxon>Ecdysozoa</taxon>
        <taxon>Arthropoda</taxon>
        <taxon>Hexapoda</taxon>
        <taxon>Insecta</taxon>
        <taxon>Pterygota</taxon>
        <taxon>Neoptera</taxon>
        <taxon>Endopterygota</taxon>
        <taxon>Hymenoptera</taxon>
        <taxon>Apocrita</taxon>
        <taxon>Proctotrupomorpha</taxon>
        <taxon>Chalcidoidea</taxon>
        <taxon>Trichogrammatidae</taxon>
        <taxon>Trichogramma</taxon>
    </lineage>
</organism>
<dbReference type="Gene3D" id="3.30.230.10">
    <property type="match status" value="1"/>
</dbReference>
<dbReference type="Pfam" id="PF01119">
    <property type="entry name" value="DNA_mis_repair"/>
    <property type="match status" value="1"/>
</dbReference>
<name>A0ABD2W2Q5_9HYME</name>
<feature type="domain" description="HMG box" evidence="5">
    <location>
        <begin position="641"/>
        <end position="709"/>
    </location>
</feature>
<dbReference type="InterPro" id="IPR014721">
    <property type="entry name" value="Ribsml_uS5_D2-typ_fold_subgr"/>
</dbReference>
<dbReference type="PROSITE" id="PS00058">
    <property type="entry name" value="DNA_MISMATCH_REPAIR_1"/>
    <property type="match status" value="1"/>
</dbReference>
<dbReference type="PANTHER" id="PTHR10073">
    <property type="entry name" value="DNA MISMATCH REPAIR PROTEIN MLH, PMS, MUTL"/>
    <property type="match status" value="1"/>
</dbReference>
<dbReference type="InterPro" id="IPR036910">
    <property type="entry name" value="HMG_box_dom_sf"/>
</dbReference>
<dbReference type="EMBL" id="JBJJXI010000144">
    <property type="protein sequence ID" value="KAL3386772.1"/>
    <property type="molecule type" value="Genomic_DNA"/>
</dbReference>
<dbReference type="FunFam" id="3.30.565.10:FF:000017">
    <property type="entry name" value="PMS1 homolog 1, mismatch repair system component"/>
    <property type="match status" value="1"/>
</dbReference>
<dbReference type="SMART" id="SM01340">
    <property type="entry name" value="DNA_mis_repair"/>
    <property type="match status" value="1"/>
</dbReference>
<dbReference type="InterPro" id="IPR036890">
    <property type="entry name" value="HATPase_C_sf"/>
</dbReference>
<evidence type="ECO:0000259" key="5">
    <source>
        <dbReference type="PROSITE" id="PS50118"/>
    </source>
</evidence>
<reference evidence="6 7" key="1">
    <citation type="journal article" date="2024" name="bioRxiv">
        <title>A reference genome for Trichogramma kaykai: A tiny desert-dwelling parasitoid wasp with competing sex-ratio distorters.</title>
        <authorList>
            <person name="Culotta J."/>
            <person name="Lindsey A.R."/>
        </authorList>
    </citation>
    <scope>NUCLEOTIDE SEQUENCE [LARGE SCALE GENOMIC DNA]</scope>
    <source>
        <strain evidence="6 7">KSX58</strain>
    </source>
</reference>
<dbReference type="GO" id="GO:0003677">
    <property type="term" value="F:DNA binding"/>
    <property type="evidence" value="ECO:0007669"/>
    <property type="project" value="UniProtKB-UniRule"/>
</dbReference>
<dbReference type="InterPro" id="IPR038973">
    <property type="entry name" value="MutL/Mlh/Pms-like"/>
</dbReference>
<dbReference type="CDD" id="cd00084">
    <property type="entry name" value="HMG-box_SF"/>
    <property type="match status" value="1"/>
</dbReference>
<evidence type="ECO:0000313" key="7">
    <source>
        <dbReference type="Proteomes" id="UP001627154"/>
    </source>
</evidence>
<evidence type="ECO:0000256" key="1">
    <source>
        <dbReference type="ARBA" id="ARBA00006082"/>
    </source>
</evidence>
<dbReference type="Proteomes" id="UP001627154">
    <property type="component" value="Unassembled WGS sequence"/>
</dbReference>
<feature type="compositionally biased region" description="Basic and acidic residues" evidence="4">
    <location>
        <begin position="344"/>
        <end position="363"/>
    </location>
</feature>
<dbReference type="NCBIfam" id="TIGR00585">
    <property type="entry name" value="mutl"/>
    <property type="match status" value="1"/>
</dbReference>
<dbReference type="SUPFAM" id="SSF54211">
    <property type="entry name" value="Ribosomal protein S5 domain 2-like"/>
    <property type="match status" value="1"/>
</dbReference>
<dbReference type="InterPro" id="IPR014762">
    <property type="entry name" value="DNA_mismatch_repair_CS"/>
</dbReference>
<comment type="caution">
    <text evidence="6">The sequence shown here is derived from an EMBL/GenBank/DDBJ whole genome shotgun (WGS) entry which is preliminary data.</text>
</comment>
<dbReference type="Gene3D" id="1.10.30.10">
    <property type="entry name" value="High mobility group box domain"/>
    <property type="match status" value="1"/>
</dbReference>
<evidence type="ECO:0000256" key="4">
    <source>
        <dbReference type="SAM" id="MobiDB-lite"/>
    </source>
</evidence>
<dbReference type="SUPFAM" id="SSF47095">
    <property type="entry name" value="HMG-box"/>
    <property type="match status" value="1"/>
</dbReference>
<dbReference type="SMART" id="SM00398">
    <property type="entry name" value="HMG"/>
    <property type="match status" value="1"/>
</dbReference>